<reference evidence="2" key="1">
    <citation type="journal article" date="2019" name="Int. J. Syst. Evol. Microbiol.">
        <title>The Global Catalogue of Microorganisms (GCM) 10K type strain sequencing project: providing services to taxonomists for standard genome sequencing and annotation.</title>
        <authorList>
            <consortium name="The Broad Institute Genomics Platform"/>
            <consortium name="The Broad Institute Genome Sequencing Center for Infectious Disease"/>
            <person name="Wu L."/>
            <person name="Ma J."/>
        </authorList>
    </citation>
    <scope>NUCLEOTIDE SEQUENCE [LARGE SCALE GENOMIC DNA]</scope>
    <source>
        <strain evidence="2">JCM 16703</strain>
    </source>
</reference>
<name>A0ABP7Y4R8_9ACTN</name>
<evidence type="ECO:0000313" key="1">
    <source>
        <dbReference type="EMBL" id="GAA4130499.1"/>
    </source>
</evidence>
<accession>A0ABP7Y4R8</accession>
<proteinExistence type="predicted"/>
<dbReference type="Pfam" id="PF10698">
    <property type="entry name" value="DUF2505"/>
    <property type="match status" value="1"/>
</dbReference>
<dbReference type="RefSeq" id="WP_344735721.1">
    <property type="nucleotide sequence ID" value="NZ_BAAAZH010000037.1"/>
</dbReference>
<dbReference type="EMBL" id="BAAAZH010000037">
    <property type="protein sequence ID" value="GAA4130499.1"/>
    <property type="molecule type" value="Genomic_DNA"/>
</dbReference>
<dbReference type="Gene3D" id="3.30.530.20">
    <property type="match status" value="1"/>
</dbReference>
<protein>
    <recommendedName>
        <fullName evidence="3">DUF2505 domain-containing protein</fullName>
    </recommendedName>
</protein>
<dbReference type="Proteomes" id="UP001501495">
    <property type="component" value="Unassembled WGS sequence"/>
</dbReference>
<dbReference type="InterPro" id="IPR023393">
    <property type="entry name" value="START-like_dom_sf"/>
</dbReference>
<evidence type="ECO:0000313" key="2">
    <source>
        <dbReference type="Proteomes" id="UP001501495"/>
    </source>
</evidence>
<comment type="caution">
    <text evidence="1">The sequence shown here is derived from an EMBL/GenBank/DDBJ whole genome shotgun (WGS) entry which is preliminary data.</text>
</comment>
<gene>
    <name evidence="1" type="ORF">GCM10022215_44140</name>
</gene>
<evidence type="ECO:0008006" key="3">
    <source>
        <dbReference type="Google" id="ProtNLM"/>
    </source>
</evidence>
<dbReference type="InterPro" id="IPR019639">
    <property type="entry name" value="DUF2505"/>
</dbReference>
<keyword evidence="2" id="KW-1185">Reference proteome</keyword>
<sequence length="161" mass="17330">MSKKIRLELTYDAPLAAVQAMLADPAFRERVCEFQGVIRHDVRIEGAGAGMSVVVDQVQTARGIPSFATKFVGDEINIVQKETWTSAEQARVEVTIPGKPGEMTGSVSLSEAGGTTTEIVQFEITVRIPLVGSKIEGLIGDLLSKALRAENKVGREYLAQA</sequence>
<dbReference type="SUPFAM" id="SSF55961">
    <property type="entry name" value="Bet v1-like"/>
    <property type="match status" value="1"/>
</dbReference>
<organism evidence="1 2">
    <name type="scientific">Nocardioides fonticola</name>
    <dbReference type="NCBI Taxonomy" id="450363"/>
    <lineage>
        <taxon>Bacteria</taxon>
        <taxon>Bacillati</taxon>
        <taxon>Actinomycetota</taxon>
        <taxon>Actinomycetes</taxon>
        <taxon>Propionibacteriales</taxon>
        <taxon>Nocardioidaceae</taxon>
        <taxon>Nocardioides</taxon>
    </lineage>
</organism>